<dbReference type="PROSITE" id="PS51820">
    <property type="entry name" value="PA14"/>
    <property type="match status" value="3"/>
</dbReference>
<dbReference type="SUPFAM" id="SSF56988">
    <property type="entry name" value="Anthrax protective antigen"/>
    <property type="match status" value="1"/>
</dbReference>
<dbReference type="InterPro" id="IPR011658">
    <property type="entry name" value="PA14_dom"/>
</dbReference>
<sequence length="1040" mass="113925">MFHLSCLRSKLYVDGDLIVDNEGLHGMQEKCSSKMLNAGPHIVYIEGFQAGGGVGMKAKYSGPDTDGSKILMMSGRVSSRYFPGCDPTKDATKEGRFTVCIFKSKAKHPQLSKIPRIGDHVALGTLQYLGKGFASAIDMHDPADFRAYAPETPEHFFTWAIYGSIQISLPGEYKLCIISDDGSNMFVEGALLVQNDGLHGMSEQCESKKFEPGLHPVYIEGFQNEGGVGMEIKYSGPDTGNRKIWLQSGVSGFLGRATSLPSAQKPTQLKFSLPGGKPWKMAGNAIGLNSGTDMSLDLYADPSVWLSQFGWFGLLNSGNQNQAVRHSGYVMWTANFAANNWDFAWKLVADGAGYRIKSNFGVSDAHGGGWWVGYDKGSSRVLIVSATDERKVSWIIEPAPDPTFVTPQYYKDCDPRSSKPDAVEWSMCVFRSEVGLDQIPTFGEADTGLSRLYFVGKNNIPAIDLHDLNSFRQYVPSTPLSNYAWTMYGTLVIAAAGDYTLCISSDDGSRLSLDSEIAVLNEGFHGPQEKCATKTIAAGPHAINIDGWQGGGGVAMDATYSGPDTDGKKLYLRLGQAPNLKAAPRQFYPKCDPSAKGLDSSRWTICIFRSEVDLHTIPKMGDADVTTIPEKRLYYVGQSRLPVINIKNVRAFRKLVKNIPQDNFAWSIFGTLEVGKPGMYTLCIGSDDGSKLYLDGDLIVDLDGHHPILEKCTKIDVASGSHIIYIEGFQGAGDAAMTAHYAGPDTNDEKIHMMSGRIPSRYFKDCDPATNTDSTPKFTICTFKKIKETTRLFNTPRMGDAVSVGQLSFVGKGQAAIIDFHSSLSFRQYVSNTPDKEFGWAIFGNLLIEEPGKYTVCVESDDGSKLYIKGALLIENDGLHGMVEKCSDSQLEAGQHTVYVEGFQNRGGVGMEIKYMGPDTVVDGKAQKIFMRSGFLPVSMALSSKRNIGLSAARKKLLNMQLREIVRRPAQQFSALYQQPLTVLGPSTVGMNPNTVRAYLLHGSRSYLARETGRQRDSLHSLYVKGKARDLDASANFEQK</sequence>
<dbReference type="SMART" id="SM00758">
    <property type="entry name" value="PA14"/>
    <property type="match status" value="3"/>
</dbReference>
<organism evidence="2">
    <name type="scientific">Cryptomonas curvata</name>
    <dbReference type="NCBI Taxonomy" id="233186"/>
    <lineage>
        <taxon>Eukaryota</taxon>
        <taxon>Cryptophyceae</taxon>
        <taxon>Cryptomonadales</taxon>
        <taxon>Cryptomonadaceae</taxon>
        <taxon>Cryptomonas</taxon>
    </lineage>
</organism>
<dbReference type="EMBL" id="HBEZ01020434">
    <property type="protein sequence ID" value="CAD8633648.1"/>
    <property type="molecule type" value="Transcribed_RNA"/>
</dbReference>
<name>A0A7S0QEG5_9CRYP</name>
<dbReference type="Pfam" id="PF07691">
    <property type="entry name" value="PA14"/>
    <property type="match status" value="2"/>
</dbReference>
<dbReference type="AlphaFoldDB" id="A0A7S0QEG5"/>
<evidence type="ECO:0000313" key="2">
    <source>
        <dbReference type="EMBL" id="CAD8633648.1"/>
    </source>
</evidence>
<dbReference type="InterPro" id="IPR037524">
    <property type="entry name" value="PA14/GLEYA"/>
</dbReference>
<dbReference type="Gene3D" id="2.60.120.380">
    <property type="match status" value="2"/>
</dbReference>
<reference evidence="2" key="1">
    <citation type="submission" date="2021-01" db="EMBL/GenBank/DDBJ databases">
        <authorList>
            <person name="Corre E."/>
            <person name="Pelletier E."/>
            <person name="Niang G."/>
            <person name="Scheremetjew M."/>
            <person name="Finn R."/>
            <person name="Kale V."/>
            <person name="Holt S."/>
            <person name="Cochrane G."/>
            <person name="Meng A."/>
            <person name="Brown T."/>
            <person name="Cohen L."/>
        </authorList>
    </citation>
    <scope>NUCLEOTIDE SEQUENCE</scope>
    <source>
        <strain evidence="2">CCAP979/52</strain>
    </source>
</reference>
<accession>A0A7S0QEG5</accession>
<protein>
    <recommendedName>
        <fullName evidence="1">PA14 domain-containing protein</fullName>
    </recommendedName>
</protein>
<gene>
    <name evidence="2" type="ORF">CCUR1050_LOCUS11329</name>
</gene>
<feature type="domain" description="PA14" evidence="1">
    <location>
        <begin position="783"/>
        <end position="929"/>
    </location>
</feature>
<feature type="domain" description="PA14" evidence="1">
    <location>
        <begin position="626"/>
        <end position="755"/>
    </location>
</feature>
<evidence type="ECO:0000259" key="1">
    <source>
        <dbReference type="PROSITE" id="PS51820"/>
    </source>
</evidence>
<proteinExistence type="predicted"/>
<feature type="domain" description="PA14" evidence="1">
    <location>
        <begin position="444"/>
        <end position="575"/>
    </location>
</feature>